<evidence type="ECO:0000313" key="8">
    <source>
        <dbReference type="EMBL" id="GAA5528693.1"/>
    </source>
</evidence>
<dbReference type="RefSeq" id="WP_345722312.1">
    <property type="nucleotide sequence ID" value="NZ_BAABRU010000008.1"/>
</dbReference>
<keyword evidence="3" id="KW-0813">Transport</keyword>
<evidence type="ECO:0000256" key="1">
    <source>
        <dbReference type="ARBA" id="ARBA00004196"/>
    </source>
</evidence>
<comment type="similarity">
    <text evidence="2">Belongs to the bacterial solute-binding protein 8 family.</text>
</comment>
<dbReference type="Proteomes" id="UP001428290">
    <property type="component" value="Unassembled WGS sequence"/>
</dbReference>
<dbReference type="PRINTS" id="PR01715">
    <property type="entry name" value="FERRIBNDNGPP"/>
</dbReference>
<dbReference type="CDD" id="cd01146">
    <property type="entry name" value="FhuD"/>
    <property type="match status" value="1"/>
</dbReference>
<comment type="subcellular location">
    <subcellularLocation>
        <location evidence="1">Cell envelope</location>
    </subcellularLocation>
</comment>
<dbReference type="PANTHER" id="PTHR30532">
    <property type="entry name" value="IRON III DICITRATE-BINDING PERIPLASMIC PROTEIN"/>
    <property type="match status" value="1"/>
</dbReference>
<dbReference type="Pfam" id="PF01497">
    <property type="entry name" value="Peripla_BP_2"/>
    <property type="match status" value="1"/>
</dbReference>
<organism evidence="8 9">
    <name type="scientific">Herpetosiphon gulosus</name>
    <dbReference type="NCBI Taxonomy" id="1973496"/>
    <lineage>
        <taxon>Bacteria</taxon>
        <taxon>Bacillati</taxon>
        <taxon>Chloroflexota</taxon>
        <taxon>Chloroflexia</taxon>
        <taxon>Herpetosiphonales</taxon>
        <taxon>Herpetosiphonaceae</taxon>
        <taxon>Herpetosiphon</taxon>
    </lineage>
</organism>
<evidence type="ECO:0000256" key="5">
    <source>
        <dbReference type="SAM" id="MobiDB-lite"/>
    </source>
</evidence>
<dbReference type="InterPro" id="IPR002491">
    <property type="entry name" value="ABC_transptr_periplasmic_BD"/>
</dbReference>
<dbReference type="PROSITE" id="PS50983">
    <property type="entry name" value="FE_B12_PBP"/>
    <property type="match status" value="1"/>
</dbReference>
<feature type="signal peptide" evidence="6">
    <location>
        <begin position="1"/>
        <end position="21"/>
    </location>
</feature>
<feature type="chain" id="PRO_5045668610" evidence="6">
    <location>
        <begin position="22"/>
        <end position="352"/>
    </location>
</feature>
<evidence type="ECO:0000259" key="7">
    <source>
        <dbReference type="PROSITE" id="PS50983"/>
    </source>
</evidence>
<keyword evidence="9" id="KW-1185">Reference proteome</keyword>
<dbReference type="PANTHER" id="PTHR30532:SF1">
    <property type="entry name" value="IRON(3+)-HYDROXAMATE-BINDING PROTEIN FHUD"/>
    <property type="match status" value="1"/>
</dbReference>
<dbReference type="PROSITE" id="PS51257">
    <property type="entry name" value="PROKAR_LIPOPROTEIN"/>
    <property type="match status" value="1"/>
</dbReference>
<evidence type="ECO:0000256" key="2">
    <source>
        <dbReference type="ARBA" id="ARBA00008814"/>
    </source>
</evidence>
<feature type="region of interest" description="Disordered" evidence="5">
    <location>
        <begin position="33"/>
        <end position="61"/>
    </location>
</feature>
<gene>
    <name evidence="8" type="primary">fpuA_1</name>
    <name evidence="8" type="ORF">Hgul01_02495</name>
</gene>
<reference evidence="8 9" key="1">
    <citation type="submission" date="2024-02" db="EMBL/GenBank/DDBJ databases">
        <title>Herpetosiphon gulosus NBRC 112829.</title>
        <authorList>
            <person name="Ichikawa N."/>
            <person name="Katano-Makiyama Y."/>
            <person name="Hidaka K."/>
        </authorList>
    </citation>
    <scope>NUCLEOTIDE SEQUENCE [LARGE SCALE GENOMIC DNA]</scope>
    <source>
        <strain evidence="8 9">NBRC 112829</strain>
    </source>
</reference>
<dbReference type="Gene3D" id="3.40.50.1980">
    <property type="entry name" value="Nitrogenase molybdenum iron protein domain"/>
    <property type="match status" value="2"/>
</dbReference>
<dbReference type="EMBL" id="BAABRU010000008">
    <property type="protein sequence ID" value="GAA5528693.1"/>
    <property type="molecule type" value="Genomic_DNA"/>
</dbReference>
<feature type="domain" description="Fe/B12 periplasmic-binding" evidence="7">
    <location>
        <begin position="84"/>
        <end position="352"/>
    </location>
</feature>
<proteinExistence type="inferred from homology"/>
<comment type="caution">
    <text evidence="8">The sequence shown here is derived from an EMBL/GenBank/DDBJ whole genome shotgun (WGS) entry which is preliminary data.</text>
</comment>
<name>A0ABP9WZT1_9CHLR</name>
<evidence type="ECO:0000313" key="9">
    <source>
        <dbReference type="Proteomes" id="UP001428290"/>
    </source>
</evidence>
<evidence type="ECO:0000256" key="6">
    <source>
        <dbReference type="SAM" id="SignalP"/>
    </source>
</evidence>
<dbReference type="SUPFAM" id="SSF53807">
    <property type="entry name" value="Helical backbone' metal receptor"/>
    <property type="match status" value="1"/>
</dbReference>
<protein>
    <submittedName>
        <fullName evidence="8">Petrobactin-binding protein FpuA</fullName>
    </submittedName>
</protein>
<keyword evidence="4 6" id="KW-0732">Signal</keyword>
<accession>A0ABP9WZT1</accession>
<evidence type="ECO:0000256" key="3">
    <source>
        <dbReference type="ARBA" id="ARBA00022448"/>
    </source>
</evidence>
<evidence type="ECO:0000256" key="4">
    <source>
        <dbReference type="ARBA" id="ARBA00022729"/>
    </source>
</evidence>
<dbReference type="InterPro" id="IPR051313">
    <property type="entry name" value="Bact_iron-sidero_bind"/>
</dbReference>
<feature type="compositionally biased region" description="Low complexity" evidence="5">
    <location>
        <begin position="33"/>
        <end position="60"/>
    </location>
</feature>
<sequence length="352" mass="37489">MQRFLALIGLVSILTACGSSAATQAPTTAPTTAAAATATTASEPTAATTETAAEATTAPSDNAVGTRTIKHVLGETTITGTPQRVVVLEWVYVENLLALGVQPVGVADIEGYNKWVDVPVELGPDATDVGTRGEANLETIASLKPDLIISLKYDADKNYPQYSAIAPTLVFNPYPESGDQYTEMIDTFNTIADVLGKTEEAKAVLAKMEQTYADAKQTLATAGFENAPYVLAQAYTSNNAAEIRLFTDNSMIAKLIAKTGLKNTWTDSAFQVYGFSTVSSEVLAQLGDVHFMYVVADDDNPFATGTVKPFWDSLEFVKKGQAYPLGGDVWFFGGPLSAEVLAQRVVKSLTKQ</sequence>